<dbReference type="AlphaFoldDB" id="A0A0K1XDJ7"/>
<evidence type="ECO:0000256" key="1">
    <source>
        <dbReference type="ARBA" id="ARBA00022729"/>
    </source>
</evidence>
<proteinExistence type="predicted"/>
<dbReference type="RefSeq" id="WP_053100656.1">
    <property type="nucleotide sequence ID" value="NZ_CP012365.1"/>
</dbReference>
<feature type="domain" description="Outer membrane protein beta-barrel" evidence="3">
    <location>
        <begin position="7"/>
        <end position="205"/>
    </location>
</feature>
<dbReference type="EMBL" id="CP012365">
    <property type="protein sequence ID" value="AKX59475.1"/>
    <property type="molecule type" value="Genomic_DNA"/>
</dbReference>
<dbReference type="InterPro" id="IPR027385">
    <property type="entry name" value="Beta-barrel_OMP"/>
</dbReference>
<dbReference type="Gene3D" id="2.40.160.20">
    <property type="match status" value="1"/>
</dbReference>
<keyword evidence="5" id="KW-1185">Reference proteome</keyword>
<sequence>MLKKTLLAAAVLGFAVNAQAFDLYEADGYVFGNIGYAKTKKPGAVKDEASWVKSEGGSAKYDGDNTAFKLGAGVNLNEYLALELQYTNFGKRDAKNRLPQYDYVGKGTLDTWGLGLNLVAGTHVDALEQFRVYGKLGLHHMTTEATFKESAFGGALYDKEKSKKRSVSPVVGLGVSYALTEELALTAEYDYFNKGAQFRYYNDDDRKKTSKNDIHMGSVGLRYSVIPPFSTVLICRI</sequence>
<dbReference type="InterPro" id="IPR006315">
    <property type="entry name" value="OM_autotransptr_brl_dom"/>
</dbReference>
<evidence type="ECO:0000313" key="4">
    <source>
        <dbReference type="EMBL" id="AKX59475.1"/>
    </source>
</evidence>
<dbReference type="InterPro" id="IPR011250">
    <property type="entry name" value="OMP/PagP_B-barrel"/>
</dbReference>
<organism evidence="4 5">
    <name type="scientific">Thiopseudomonas alkaliphila</name>
    <dbReference type="NCBI Taxonomy" id="1697053"/>
    <lineage>
        <taxon>Bacteria</taxon>
        <taxon>Pseudomonadati</taxon>
        <taxon>Pseudomonadota</taxon>
        <taxon>Gammaproteobacteria</taxon>
        <taxon>Pseudomonadales</taxon>
        <taxon>Pseudomonadaceae</taxon>
        <taxon>Thiopseudomonas</taxon>
    </lineage>
</organism>
<evidence type="ECO:0000313" key="5">
    <source>
        <dbReference type="Proteomes" id="UP000063953"/>
    </source>
</evidence>
<dbReference type="NCBIfam" id="TIGR01414">
    <property type="entry name" value="autotrans_barl"/>
    <property type="match status" value="1"/>
</dbReference>
<evidence type="ECO:0000256" key="2">
    <source>
        <dbReference type="SAM" id="SignalP"/>
    </source>
</evidence>
<evidence type="ECO:0000259" key="3">
    <source>
        <dbReference type="Pfam" id="PF13505"/>
    </source>
</evidence>
<dbReference type="SUPFAM" id="SSF56925">
    <property type="entry name" value="OMPA-like"/>
    <property type="match status" value="1"/>
</dbReference>
<feature type="chain" id="PRO_5005472160" description="Outer membrane protein beta-barrel domain-containing protein" evidence="2">
    <location>
        <begin position="21"/>
        <end position="237"/>
    </location>
</feature>
<dbReference type="Proteomes" id="UP000063953">
    <property type="component" value="Chromosome"/>
</dbReference>
<protein>
    <recommendedName>
        <fullName evidence="3">Outer membrane protein beta-barrel domain-containing protein</fullName>
    </recommendedName>
</protein>
<reference evidence="4 5" key="1">
    <citation type="journal article" date="2015" name="Genome Announc.">
        <title>Genome Sequences of Oblitimonas alkaliphila gen. nov. sp. nov. (Proposed), a Novel Bacterium of the Pseudomonadaceae Family.</title>
        <authorList>
            <person name="Lauer A.C."/>
            <person name="Nicholson A.C."/>
            <person name="Humrighouse B.W."/>
            <person name="Emery B."/>
            <person name="Drobish A."/>
            <person name="Juieng P."/>
            <person name="Loparev V."/>
            <person name="McQuiston J.R."/>
        </authorList>
    </citation>
    <scope>NUCLEOTIDE SEQUENCE [LARGE SCALE GENOMIC DNA]</scope>
    <source>
        <strain evidence="4 5">E5571</strain>
    </source>
</reference>
<feature type="signal peptide" evidence="2">
    <location>
        <begin position="1"/>
        <end position="20"/>
    </location>
</feature>
<dbReference type="Pfam" id="PF13505">
    <property type="entry name" value="OMP_b-brl"/>
    <property type="match status" value="1"/>
</dbReference>
<name>A0A0K1XDJ7_9GAMM</name>
<accession>A0A0K1XDJ7</accession>
<gene>
    <name evidence="4" type="ORF">AKN88_05665</name>
</gene>
<keyword evidence="1 2" id="KW-0732">Signal</keyword>
<dbReference type="GO" id="GO:0019867">
    <property type="term" value="C:outer membrane"/>
    <property type="evidence" value="ECO:0007669"/>
    <property type="project" value="InterPro"/>
</dbReference>